<evidence type="ECO:0000313" key="3">
    <source>
        <dbReference type="Proteomes" id="UP000054683"/>
    </source>
</evidence>
<reference evidence="2 3" key="1">
    <citation type="submission" date="2016-01" db="EMBL/GenBank/DDBJ databases">
        <authorList>
            <person name="Oliw E.H."/>
        </authorList>
    </citation>
    <scope>NUCLEOTIDE SEQUENCE [LARGE SCALE GENOMIC DNA]</scope>
    <source>
        <strain evidence="2">LMG 27134</strain>
    </source>
</reference>
<organism evidence="2 3">
    <name type="scientific">Caballeronia udeis</name>
    <dbReference type="NCBI Taxonomy" id="1232866"/>
    <lineage>
        <taxon>Bacteria</taxon>
        <taxon>Pseudomonadati</taxon>
        <taxon>Pseudomonadota</taxon>
        <taxon>Betaproteobacteria</taxon>
        <taxon>Burkholderiales</taxon>
        <taxon>Burkholderiaceae</taxon>
        <taxon>Caballeronia</taxon>
    </lineage>
</organism>
<dbReference type="Pfam" id="PF12344">
    <property type="entry name" value="UvrB"/>
    <property type="match status" value="1"/>
</dbReference>
<feature type="domain" description="UvrB YAD/RRR-motif-containing" evidence="1">
    <location>
        <begin position="1"/>
        <end position="41"/>
    </location>
</feature>
<name>A0A158GK31_9BURK</name>
<gene>
    <name evidence="2" type="ORF">AWB69_02732</name>
</gene>
<evidence type="ECO:0000259" key="1">
    <source>
        <dbReference type="Pfam" id="PF12344"/>
    </source>
</evidence>
<evidence type="ECO:0000313" key="2">
    <source>
        <dbReference type="EMBL" id="SAL31969.1"/>
    </source>
</evidence>
<dbReference type="Proteomes" id="UP000054683">
    <property type="component" value="Unassembled WGS sequence"/>
</dbReference>
<dbReference type="AlphaFoldDB" id="A0A158GK31"/>
<dbReference type="InterPro" id="IPR024759">
    <property type="entry name" value="UvrB_YAD/RRR_dom"/>
</dbReference>
<proteinExistence type="predicted"/>
<protein>
    <submittedName>
        <fullName evidence="2">Excinuclease ABC subunit B</fullName>
    </submittedName>
</protein>
<sequence>MYADVTTRAMKQAIDETDRRRQLQIAFNEDNGISPVSSVRKLAGEETSTEEPTVHTEAFCENLSDLCDQITAKEQQLLEFTDTGDEQRVEDIRRQLDGLYRQFIYI</sequence>
<dbReference type="EMBL" id="FCOK02000015">
    <property type="protein sequence ID" value="SAL31969.1"/>
    <property type="molecule type" value="Genomic_DNA"/>
</dbReference>
<accession>A0A158GK31</accession>